<dbReference type="InterPro" id="IPR009100">
    <property type="entry name" value="AcylCoA_DH/oxidase_NM_dom_sf"/>
</dbReference>
<dbReference type="InterPro" id="IPR013786">
    <property type="entry name" value="AcylCoA_DH/ox_N"/>
</dbReference>
<dbReference type="Pfam" id="PF02770">
    <property type="entry name" value="Acyl-CoA_dh_M"/>
    <property type="match status" value="1"/>
</dbReference>
<dbReference type="Gene3D" id="1.10.540.10">
    <property type="entry name" value="Acyl-CoA dehydrogenase/oxidase, N-terminal domain"/>
    <property type="match status" value="1"/>
</dbReference>
<dbReference type="GO" id="GO:0050660">
    <property type="term" value="F:flavin adenine dinucleotide binding"/>
    <property type="evidence" value="ECO:0007669"/>
    <property type="project" value="InterPro"/>
</dbReference>
<dbReference type="FunFam" id="1.20.140.10:FF:000001">
    <property type="entry name" value="Acyl-CoA dehydrogenase"/>
    <property type="match status" value="1"/>
</dbReference>
<dbReference type="EMBL" id="MTZV01000002">
    <property type="protein sequence ID" value="PCE28007.1"/>
    <property type="molecule type" value="Genomic_DNA"/>
</dbReference>
<feature type="domain" description="Acyl-CoA oxidase/dehydrogenase middle" evidence="7">
    <location>
        <begin position="129"/>
        <end position="224"/>
    </location>
</feature>
<feature type="domain" description="Acyl-CoA dehydrogenase/oxidase C-terminal" evidence="6">
    <location>
        <begin position="236"/>
        <end position="388"/>
    </location>
</feature>
<accession>A0A2A4F4V7</accession>
<dbReference type="SUPFAM" id="SSF47203">
    <property type="entry name" value="Acyl-CoA dehydrogenase C-terminal domain-like"/>
    <property type="match status" value="1"/>
</dbReference>
<proteinExistence type="inferred from homology"/>
<evidence type="ECO:0000256" key="1">
    <source>
        <dbReference type="ARBA" id="ARBA00001974"/>
    </source>
</evidence>
<dbReference type="Pfam" id="PF02771">
    <property type="entry name" value="Acyl-CoA_dh_N"/>
    <property type="match status" value="1"/>
</dbReference>
<dbReference type="GO" id="GO:0005737">
    <property type="term" value="C:cytoplasm"/>
    <property type="evidence" value="ECO:0007669"/>
    <property type="project" value="TreeGrafter"/>
</dbReference>
<keyword evidence="5" id="KW-0560">Oxidoreductase</keyword>
<evidence type="ECO:0000256" key="2">
    <source>
        <dbReference type="ARBA" id="ARBA00009347"/>
    </source>
</evidence>
<dbReference type="GO" id="GO:0033539">
    <property type="term" value="P:fatty acid beta-oxidation using acyl-CoA dehydrogenase"/>
    <property type="evidence" value="ECO:0007669"/>
    <property type="project" value="TreeGrafter"/>
</dbReference>
<evidence type="ECO:0000259" key="7">
    <source>
        <dbReference type="Pfam" id="PF02770"/>
    </source>
</evidence>
<comment type="caution">
    <text evidence="9">The sequence shown here is derived from an EMBL/GenBank/DDBJ whole genome shotgun (WGS) entry which is preliminary data.</text>
</comment>
<dbReference type="InterPro" id="IPR046373">
    <property type="entry name" value="Acyl-CoA_Oxase/DH_mid-dom_sf"/>
</dbReference>
<dbReference type="RefSeq" id="WP_096717700.1">
    <property type="nucleotide sequence ID" value="NZ_MTZV01000002.1"/>
</dbReference>
<dbReference type="AlphaFoldDB" id="A0A2A4F4V7"/>
<comment type="cofactor">
    <cofactor evidence="1">
        <name>FAD</name>
        <dbReference type="ChEBI" id="CHEBI:57692"/>
    </cofactor>
</comment>
<comment type="similarity">
    <text evidence="2">Belongs to the acyl-CoA dehydrogenase family.</text>
</comment>
<dbReference type="Pfam" id="PF00441">
    <property type="entry name" value="Acyl-CoA_dh_1"/>
    <property type="match status" value="1"/>
</dbReference>
<evidence type="ECO:0000256" key="3">
    <source>
        <dbReference type="ARBA" id="ARBA00022630"/>
    </source>
</evidence>
<keyword evidence="3" id="KW-0285">Flavoprotein</keyword>
<protein>
    <submittedName>
        <fullName evidence="9">Acyl-CoA dehydrogenase</fullName>
    </submittedName>
</protein>
<evidence type="ECO:0000256" key="4">
    <source>
        <dbReference type="ARBA" id="ARBA00022827"/>
    </source>
</evidence>
<dbReference type="OrthoDB" id="9769473at2"/>
<dbReference type="InterPro" id="IPR006089">
    <property type="entry name" value="Acyl-CoA_DH_CS"/>
</dbReference>
<dbReference type="Gene3D" id="1.20.140.10">
    <property type="entry name" value="Butyryl-CoA Dehydrogenase, subunit A, domain 3"/>
    <property type="match status" value="1"/>
</dbReference>
<evidence type="ECO:0000259" key="6">
    <source>
        <dbReference type="Pfam" id="PF00441"/>
    </source>
</evidence>
<reference evidence="9 10" key="1">
    <citation type="submission" date="2017-01" db="EMBL/GenBank/DDBJ databases">
        <title>Whole-Genome Shotgun Sequencing of Two beta-Proteobacterial Species in Search of the Bulgecin Biosynthetic Cluster.</title>
        <authorList>
            <person name="Horsman M.E."/>
            <person name="Marous D.R."/>
            <person name="Li R."/>
            <person name="Oliver R.A."/>
            <person name="Byun B."/>
            <person name="Emrich S.J."/>
            <person name="Boggess B."/>
            <person name="Townsend C.A."/>
            <person name="Mobashery S."/>
        </authorList>
    </citation>
    <scope>NUCLEOTIDE SEQUENCE [LARGE SCALE GENOMIC DNA]</scope>
    <source>
        <strain evidence="9 10">ATCC 31363</strain>
    </source>
</reference>
<dbReference type="InterPro" id="IPR050741">
    <property type="entry name" value="Acyl-CoA_dehydrogenase"/>
</dbReference>
<gene>
    <name evidence="9" type="ORF">BWP39_05750</name>
</gene>
<dbReference type="SUPFAM" id="SSF56645">
    <property type="entry name" value="Acyl-CoA dehydrogenase NM domain-like"/>
    <property type="match status" value="1"/>
</dbReference>
<dbReference type="InterPro" id="IPR006091">
    <property type="entry name" value="Acyl-CoA_Oxase/DH_mid-dom"/>
</dbReference>
<dbReference type="PANTHER" id="PTHR48083:SF28">
    <property type="entry name" value="ACYL-COA DEHYDROGENASE FAMILY PROTEIN (AFU_ORTHOLOGUE AFUA_6G10880)-RELATED"/>
    <property type="match status" value="1"/>
</dbReference>
<keyword evidence="4" id="KW-0274">FAD</keyword>
<dbReference type="InterPro" id="IPR036250">
    <property type="entry name" value="AcylCo_DH-like_C"/>
</dbReference>
<dbReference type="PROSITE" id="PS00072">
    <property type="entry name" value="ACYL_COA_DH_1"/>
    <property type="match status" value="1"/>
</dbReference>
<dbReference type="InterPro" id="IPR009075">
    <property type="entry name" value="AcylCo_DH/oxidase_C"/>
</dbReference>
<evidence type="ECO:0000313" key="9">
    <source>
        <dbReference type="EMBL" id="PCE28007.1"/>
    </source>
</evidence>
<evidence type="ECO:0000259" key="8">
    <source>
        <dbReference type="Pfam" id="PF02771"/>
    </source>
</evidence>
<evidence type="ECO:0000313" key="10">
    <source>
        <dbReference type="Proteomes" id="UP000218022"/>
    </source>
</evidence>
<feature type="domain" description="Acyl-CoA dehydrogenase/oxidase N-terminal" evidence="8">
    <location>
        <begin position="12"/>
        <end position="125"/>
    </location>
</feature>
<dbReference type="GO" id="GO:0003995">
    <property type="term" value="F:acyl-CoA dehydrogenase activity"/>
    <property type="evidence" value="ECO:0007669"/>
    <property type="project" value="InterPro"/>
</dbReference>
<dbReference type="InterPro" id="IPR037069">
    <property type="entry name" value="AcylCoA_DH/ox_N_sf"/>
</dbReference>
<dbReference type="Gene3D" id="2.40.110.10">
    <property type="entry name" value="Butyryl-CoA Dehydrogenase, subunit A, domain 2"/>
    <property type="match status" value="1"/>
</dbReference>
<name>A0A2A4F4V7_9BURK</name>
<dbReference type="Proteomes" id="UP000218022">
    <property type="component" value="Unassembled WGS sequence"/>
</dbReference>
<sequence>MPATHANSAYYTPEHIELQDTVRRFVAKEISPFVNDWDEAGEFPRELYRKAADIGLLGLGFPDAYGGIEDVNAFHRLLCTVELARCGSGGVVSSLMSHTIGAPPIAHAGSDELKSRVLPGILAGEKISALAITEPGGGSDVAALRTSAIRDGDHYIVSGEKVFITSGMRADYYTVAVRTDPEARGAKGLSLLVVEGDTPGLSKTLLKKMGWWASDTAHLHFDRCRVPVANLIGQEGSGFPLIMQNFNLERFSIAASALGFSEVCYEDALEWARQRKTFGQRVADHQVIRHKLVDMATRIEATRAWLEQCAWQMDHTDKRDPALISTICMLKNFATQTMQFCADTAVQILGGMGYMRGTRPERIYREVKVNMIGGGTEEIMKDLVARQLEF</sequence>
<organism evidence="9 10">
    <name type="scientific">Paraburkholderia acidicola</name>
    <dbReference type="NCBI Taxonomy" id="1912599"/>
    <lineage>
        <taxon>Bacteria</taxon>
        <taxon>Pseudomonadati</taxon>
        <taxon>Pseudomonadota</taxon>
        <taxon>Betaproteobacteria</taxon>
        <taxon>Burkholderiales</taxon>
        <taxon>Burkholderiaceae</taxon>
        <taxon>Paraburkholderia</taxon>
    </lineage>
</organism>
<dbReference type="PANTHER" id="PTHR48083">
    <property type="entry name" value="MEDIUM-CHAIN SPECIFIC ACYL-COA DEHYDROGENASE, MITOCHONDRIAL-RELATED"/>
    <property type="match status" value="1"/>
</dbReference>
<dbReference type="FunFam" id="2.40.110.10:FF:000002">
    <property type="entry name" value="Acyl-CoA dehydrogenase fadE12"/>
    <property type="match status" value="1"/>
</dbReference>
<evidence type="ECO:0000256" key="5">
    <source>
        <dbReference type="ARBA" id="ARBA00023002"/>
    </source>
</evidence>